<protein>
    <recommendedName>
        <fullName evidence="1">NB-ARC domain-containing protein</fullName>
    </recommendedName>
</protein>
<evidence type="ECO:0000313" key="2">
    <source>
        <dbReference type="EMBL" id="ERN13714.1"/>
    </source>
</evidence>
<dbReference type="Pfam" id="PF00931">
    <property type="entry name" value="NB-ARC"/>
    <property type="match status" value="1"/>
</dbReference>
<dbReference type="Proteomes" id="UP000017836">
    <property type="component" value="Unassembled WGS sequence"/>
</dbReference>
<dbReference type="GO" id="GO:0043531">
    <property type="term" value="F:ADP binding"/>
    <property type="evidence" value="ECO:0007669"/>
    <property type="project" value="InterPro"/>
</dbReference>
<evidence type="ECO:0000259" key="1">
    <source>
        <dbReference type="Pfam" id="PF00931"/>
    </source>
</evidence>
<dbReference type="Gene3D" id="3.40.50.300">
    <property type="entry name" value="P-loop containing nucleotide triphosphate hydrolases"/>
    <property type="match status" value="1"/>
</dbReference>
<gene>
    <name evidence="2" type="ORF">AMTR_s00049p00158960</name>
</gene>
<reference evidence="3" key="1">
    <citation type="journal article" date="2013" name="Science">
        <title>The Amborella genome and the evolution of flowering plants.</title>
        <authorList>
            <consortium name="Amborella Genome Project"/>
        </authorList>
    </citation>
    <scope>NUCLEOTIDE SEQUENCE [LARGE SCALE GENOMIC DNA]</scope>
</reference>
<name>W1PZV9_AMBTC</name>
<feature type="domain" description="NB-ARC" evidence="1">
    <location>
        <begin position="82"/>
        <end position="142"/>
    </location>
</feature>
<keyword evidence="3" id="KW-1185">Reference proteome</keyword>
<dbReference type="EMBL" id="KI392567">
    <property type="protein sequence ID" value="ERN13714.1"/>
    <property type="molecule type" value="Genomic_DNA"/>
</dbReference>
<organism evidence="2 3">
    <name type="scientific">Amborella trichopoda</name>
    <dbReference type="NCBI Taxonomy" id="13333"/>
    <lineage>
        <taxon>Eukaryota</taxon>
        <taxon>Viridiplantae</taxon>
        <taxon>Streptophyta</taxon>
        <taxon>Embryophyta</taxon>
        <taxon>Tracheophyta</taxon>
        <taxon>Spermatophyta</taxon>
        <taxon>Magnoliopsida</taxon>
        <taxon>Amborellales</taxon>
        <taxon>Amborellaceae</taxon>
        <taxon>Amborella</taxon>
    </lineage>
</organism>
<proteinExistence type="predicted"/>
<evidence type="ECO:0000313" key="3">
    <source>
        <dbReference type="Proteomes" id="UP000017836"/>
    </source>
</evidence>
<dbReference type="AlphaFoldDB" id="W1PZV9"/>
<sequence>MLKSHSKSIHSNKCCRVRDLSLKRRPCAPEPFDRGLELDTLASMLLQEEKGRNGACVNFLVGEVTIRKTTLAKKAMKDQRKPPTVSRKQKELRKLLNGKKFLLILDDIQGFDTINFRKKEPCLDNFLNTVENGSRVLLTLRNPQKDGGSAGARIDEFETLP</sequence>
<accession>W1PZV9</accession>
<dbReference type="InterPro" id="IPR002182">
    <property type="entry name" value="NB-ARC"/>
</dbReference>
<dbReference type="SUPFAM" id="SSF52540">
    <property type="entry name" value="P-loop containing nucleoside triphosphate hydrolases"/>
    <property type="match status" value="1"/>
</dbReference>
<dbReference type="HOGENOM" id="CLU_1646009_0_0_1"/>
<dbReference type="InterPro" id="IPR027417">
    <property type="entry name" value="P-loop_NTPase"/>
</dbReference>
<dbReference type="Gramene" id="ERN13714">
    <property type="protein sequence ID" value="ERN13714"/>
    <property type="gene ID" value="AMTR_s00049p00158960"/>
</dbReference>